<dbReference type="Proteomes" id="UP000769528">
    <property type="component" value="Unassembled WGS sequence"/>
</dbReference>
<protein>
    <recommendedName>
        <fullName evidence="3">SP-RING-type domain-containing protein</fullName>
    </recommendedName>
</protein>
<comment type="caution">
    <text evidence="1">The sequence shown here is derived from an EMBL/GenBank/DDBJ whole genome shotgun (WGS) entry which is preliminary data.</text>
</comment>
<dbReference type="InterPro" id="IPR013083">
    <property type="entry name" value="Znf_RING/FYVE/PHD"/>
</dbReference>
<evidence type="ECO:0000313" key="1">
    <source>
        <dbReference type="EMBL" id="KAH3664430.1"/>
    </source>
</evidence>
<gene>
    <name evidence="1" type="ORF">WICMUC_005815</name>
</gene>
<proteinExistence type="predicted"/>
<dbReference type="Gene3D" id="3.30.40.10">
    <property type="entry name" value="Zinc/RING finger domain, C3HC4 (zinc finger)"/>
    <property type="match status" value="1"/>
</dbReference>
<evidence type="ECO:0000313" key="2">
    <source>
        <dbReference type="Proteomes" id="UP000769528"/>
    </source>
</evidence>
<dbReference type="EMBL" id="JAEUBF010001473">
    <property type="protein sequence ID" value="KAH3664430.1"/>
    <property type="molecule type" value="Genomic_DNA"/>
</dbReference>
<name>A0A9P8T3W3_9ASCO</name>
<keyword evidence="2" id="KW-1185">Reference proteome</keyword>
<evidence type="ECO:0008006" key="3">
    <source>
        <dbReference type="Google" id="ProtNLM"/>
    </source>
</evidence>
<dbReference type="AlphaFoldDB" id="A0A9P8T3W3"/>
<sequence length="326" mass="37067">MNEQVLHSGAILRGLPMISVPSSTSNATADTTGVGNTWIRGKKRKKPFTISLASSDESEEEFEVLDEIISLIDLVSRKRIKIPGKFTLCQHAQAFDIPSFLALYQLQNDIEVPSLSHFNRYEPQNIYASVKRDGEFKLVFKNNEMKFKIAPKGNKLIVNTQKRKFIKKTNLNTATKKKQLKCPICGVKSFLFELVYDDFTQTILDISLNFDKYLLLANNEIKLLKTQTELEQRQSSLALNSQNESIVLESGKKNGPPIVINLSDEEVEENQGNETDEEEDDPELDRLFNEFLKEKSTRIMEDDVNNFSEIARGTSDDPVLLESDHE</sequence>
<accession>A0A9P8T3W3</accession>
<organism evidence="1 2">
    <name type="scientific">Wickerhamomyces mucosus</name>
    <dbReference type="NCBI Taxonomy" id="1378264"/>
    <lineage>
        <taxon>Eukaryota</taxon>
        <taxon>Fungi</taxon>
        <taxon>Dikarya</taxon>
        <taxon>Ascomycota</taxon>
        <taxon>Saccharomycotina</taxon>
        <taxon>Saccharomycetes</taxon>
        <taxon>Phaffomycetales</taxon>
        <taxon>Wickerhamomycetaceae</taxon>
        <taxon>Wickerhamomyces</taxon>
    </lineage>
</organism>
<reference evidence="1" key="1">
    <citation type="journal article" date="2021" name="Open Biol.">
        <title>Shared evolutionary footprints suggest mitochondrial oxidative damage underlies multiple complex I losses in fungi.</title>
        <authorList>
            <person name="Schikora-Tamarit M.A."/>
            <person name="Marcet-Houben M."/>
            <person name="Nosek J."/>
            <person name="Gabaldon T."/>
        </authorList>
    </citation>
    <scope>NUCLEOTIDE SEQUENCE</scope>
    <source>
        <strain evidence="1">CBS6341</strain>
    </source>
</reference>
<reference evidence="1" key="2">
    <citation type="submission" date="2021-01" db="EMBL/GenBank/DDBJ databases">
        <authorList>
            <person name="Schikora-Tamarit M.A."/>
        </authorList>
    </citation>
    <scope>NUCLEOTIDE SEQUENCE</scope>
    <source>
        <strain evidence="1">CBS6341</strain>
    </source>
</reference>